<dbReference type="SMART" id="SM00710">
    <property type="entry name" value="PbH1"/>
    <property type="match status" value="5"/>
</dbReference>
<dbReference type="InterPro" id="IPR011050">
    <property type="entry name" value="Pectin_lyase_fold/virulence"/>
</dbReference>
<dbReference type="AlphaFoldDB" id="A0A6B3LQU2"/>
<dbReference type="Proteomes" id="UP000474777">
    <property type="component" value="Unassembled WGS sequence"/>
</dbReference>
<evidence type="ECO:0000313" key="1">
    <source>
        <dbReference type="EMBL" id="NEM99179.1"/>
    </source>
</evidence>
<proteinExistence type="predicted"/>
<dbReference type="SUPFAM" id="SSF51126">
    <property type="entry name" value="Pectin lyase-like"/>
    <property type="match status" value="1"/>
</dbReference>
<organism evidence="1 2">
    <name type="scientific">Pontibacter burrus</name>
    <dbReference type="NCBI Taxonomy" id="2704466"/>
    <lineage>
        <taxon>Bacteria</taxon>
        <taxon>Pseudomonadati</taxon>
        <taxon>Bacteroidota</taxon>
        <taxon>Cytophagia</taxon>
        <taxon>Cytophagales</taxon>
        <taxon>Hymenobacteraceae</taxon>
        <taxon>Pontibacter</taxon>
    </lineage>
</organism>
<protein>
    <submittedName>
        <fullName evidence="1">Glycosyl hydrolase</fullName>
    </submittedName>
</protein>
<accession>A0A6B3LQU2</accession>
<name>A0A6B3LQU2_9BACT</name>
<comment type="caution">
    <text evidence="1">The sequence shown here is derived from an EMBL/GenBank/DDBJ whole genome shotgun (WGS) entry which is preliminary data.</text>
</comment>
<keyword evidence="2" id="KW-1185">Reference proteome</keyword>
<dbReference type="GO" id="GO:0016787">
    <property type="term" value="F:hydrolase activity"/>
    <property type="evidence" value="ECO:0007669"/>
    <property type="project" value="UniProtKB-KW"/>
</dbReference>
<dbReference type="InterPro" id="IPR006626">
    <property type="entry name" value="PbH1"/>
</dbReference>
<evidence type="ECO:0000313" key="2">
    <source>
        <dbReference type="Proteomes" id="UP000474777"/>
    </source>
</evidence>
<sequence length="375" mass="42231">MLQPGQKETILTQAKTNQTIVITKGGTYSGTWVSYDSEIPAVDIQTSEPVIIENSIVRGAGYLIKSWGYACNLTVRNTEGYGLPPTPWKDYTKPRYFVTADVFKNVVVENCYLENTAGINITVEYLGNGSEDETIKIRYNKVRNIDGRIYDTLETVNFVGLNFSNPIRHAEIAWNEVINEPDNSIVEDNINIYNTRGTPDSPIRIHNNYIEGAFPYPANAKDYSGGGIISDSPKTDSTKSTAYVEIYRNQLVGLGNYCISVAGGNNIKVYDNTAIVSGLFENGKRYKFWTSGIWIKDFYKMKSTYNIEVSNNKLAVVGQNGGWRNEFLDSLKVRDLRPLNHFIKGEVTKSLEKEEYRAWRHKLQQQAIRPGPAKG</sequence>
<keyword evidence="1" id="KW-0378">Hydrolase</keyword>
<dbReference type="EMBL" id="JAAGWD010000007">
    <property type="protein sequence ID" value="NEM99179.1"/>
    <property type="molecule type" value="Genomic_DNA"/>
</dbReference>
<gene>
    <name evidence="1" type="ORF">GXP69_15880</name>
</gene>
<reference evidence="1 2" key="1">
    <citation type="submission" date="2020-02" db="EMBL/GenBank/DDBJ databases">
        <authorList>
            <person name="Kim M.K."/>
        </authorList>
    </citation>
    <scope>NUCLEOTIDE SEQUENCE [LARGE SCALE GENOMIC DNA]</scope>
    <source>
        <strain evidence="1 2">BT327</strain>
    </source>
</reference>